<sequence length="463" mass="51464">MRNTLLLAIIFICTVFTTSCSKEDNSSDFANTLNVKFVAEVSQENTNLTIPLEGTSIEFTNRANGNKNTVTLDKQGIAAANLRVGNYNIIAKLTMTKQAYNQLIDSSNSKEEKIEEDNITFTANIDNLTVANAEDIKIVLKMNKASQSGLIFKQIFYAGSSLQDGSGYRDQFLEIYNNSEETLYVDGIVLAMLHNTTNSQATGPDDISYLPSRQYDWSKAAENSGKGDLNKDYVYAKKVLQFPGTGTQYPIEAGKSMIIASTAIDHTKNFIIGKPSEFVDPNKTVDLSKADFDVYILDYLQREYSIDITQAKYRYNLNTLGTAKMKVIKAQQSDLAMRFATDDGILLIQLPKDIAVESFPTVKAPKKNDSTQCVRIPVEYIIDGVQVRHSTDSRVAPRKVPESVDRGSAYAPNGTYSSQSLLRKTRYKLTNGRRVLQDTDNSTEDFVVLEKPVVSKGDDSFTN</sequence>
<dbReference type="AlphaFoldDB" id="A0A161RZM9"/>
<accession>A0A161RZM9</accession>
<dbReference type="RefSeq" id="WP_038987147.1">
    <property type="nucleotide sequence ID" value="NZ_JWJO01000042.1"/>
</dbReference>
<evidence type="ECO:0000313" key="2">
    <source>
        <dbReference type="EMBL" id="KZE77189.1"/>
    </source>
</evidence>
<comment type="caution">
    <text evidence="2">The sequence shown here is derived from an EMBL/GenBank/DDBJ whole genome shotgun (WGS) entry which is preliminary data.</text>
</comment>
<keyword evidence="1" id="KW-0732">Signal</keyword>
<dbReference type="OrthoDB" id="1409865at2"/>
<reference evidence="2 3" key="1">
    <citation type="submission" date="2016-01" db="EMBL/GenBank/DDBJ databases">
        <title>Whole genome sequencing of Myroides marinus L41.</title>
        <authorList>
            <person name="Hong K.W."/>
        </authorList>
    </citation>
    <scope>NUCLEOTIDE SEQUENCE [LARGE SCALE GENOMIC DNA]</scope>
    <source>
        <strain evidence="2 3">L41</strain>
    </source>
</reference>
<organism evidence="2 3">
    <name type="scientific">Myroides marinus</name>
    <dbReference type="NCBI Taxonomy" id="703342"/>
    <lineage>
        <taxon>Bacteria</taxon>
        <taxon>Pseudomonadati</taxon>
        <taxon>Bacteroidota</taxon>
        <taxon>Flavobacteriia</taxon>
        <taxon>Flavobacteriales</taxon>
        <taxon>Flavobacteriaceae</taxon>
        <taxon>Myroides</taxon>
    </lineage>
</organism>
<dbReference type="PROSITE" id="PS51257">
    <property type="entry name" value="PROKAR_LIPOPROTEIN"/>
    <property type="match status" value="1"/>
</dbReference>
<dbReference type="EMBL" id="LQNU01000073">
    <property type="protein sequence ID" value="KZE77189.1"/>
    <property type="molecule type" value="Genomic_DNA"/>
</dbReference>
<evidence type="ECO:0000256" key="1">
    <source>
        <dbReference type="SAM" id="SignalP"/>
    </source>
</evidence>
<feature type="chain" id="PRO_5007826895" description="DUF4876 domain-containing protein" evidence="1">
    <location>
        <begin position="22"/>
        <end position="463"/>
    </location>
</feature>
<dbReference type="InterPro" id="IPR032627">
    <property type="entry name" value="DUF4876"/>
</dbReference>
<proteinExistence type="predicted"/>
<gene>
    <name evidence="2" type="ORF">AV926_14765</name>
</gene>
<keyword evidence="3" id="KW-1185">Reference proteome</keyword>
<dbReference type="Proteomes" id="UP000076630">
    <property type="component" value="Unassembled WGS sequence"/>
</dbReference>
<evidence type="ECO:0008006" key="4">
    <source>
        <dbReference type="Google" id="ProtNLM"/>
    </source>
</evidence>
<dbReference type="Pfam" id="PF16215">
    <property type="entry name" value="DUF4876"/>
    <property type="match status" value="1"/>
</dbReference>
<evidence type="ECO:0000313" key="3">
    <source>
        <dbReference type="Proteomes" id="UP000076630"/>
    </source>
</evidence>
<name>A0A161RZM9_9FLAO</name>
<protein>
    <recommendedName>
        <fullName evidence="4">DUF4876 domain-containing protein</fullName>
    </recommendedName>
</protein>
<feature type="signal peptide" evidence="1">
    <location>
        <begin position="1"/>
        <end position="21"/>
    </location>
</feature>